<sequence length="110" mass="12144">MRTEQPTSQPTYDGAAYAIDEAHQHATDDEAWDAVGDLAHDALEQVSTAPYPHLVDRLHRQATDVVLSCKRDPVDDSHVLARLDQMQTTLAEMQALAIAGTTMLPDEFDD</sequence>
<reference evidence="1 2" key="1">
    <citation type="journal article" date="2019" name="Int. J. Syst. Evol. Microbiol.">
        <title>The Global Catalogue of Microorganisms (GCM) 10K type strain sequencing project: providing services to taxonomists for standard genome sequencing and annotation.</title>
        <authorList>
            <consortium name="The Broad Institute Genomics Platform"/>
            <consortium name="The Broad Institute Genome Sequencing Center for Infectious Disease"/>
            <person name="Wu L."/>
            <person name="Ma J."/>
        </authorList>
    </citation>
    <scope>NUCLEOTIDE SEQUENCE [LARGE SCALE GENOMIC DNA]</scope>
    <source>
        <strain evidence="1 2">CGMCC 1.12543</strain>
    </source>
</reference>
<proteinExistence type="predicted"/>
<dbReference type="AlphaFoldDB" id="A0ABD5RLS3"/>
<accession>A0ABD5RLS3</accession>
<organism evidence="1 2">
    <name type="scientific">Halomarina salina</name>
    <dbReference type="NCBI Taxonomy" id="1872699"/>
    <lineage>
        <taxon>Archaea</taxon>
        <taxon>Methanobacteriati</taxon>
        <taxon>Methanobacteriota</taxon>
        <taxon>Stenosarchaea group</taxon>
        <taxon>Halobacteria</taxon>
        <taxon>Halobacteriales</taxon>
        <taxon>Natronomonadaceae</taxon>
        <taxon>Halomarina</taxon>
    </lineage>
</organism>
<keyword evidence="2" id="KW-1185">Reference proteome</keyword>
<name>A0ABD5RLS3_9EURY</name>
<dbReference type="Proteomes" id="UP001596099">
    <property type="component" value="Unassembled WGS sequence"/>
</dbReference>
<evidence type="ECO:0000313" key="1">
    <source>
        <dbReference type="EMBL" id="MFC5971244.1"/>
    </source>
</evidence>
<gene>
    <name evidence="1" type="ORF">ACFPYI_07855</name>
</gene>
<evidence type="ECO:0008006" key="3">
    <source>
        <dbReference type="Google" id="ProtNLM"/>
    </source>
</evidence>
<dbReference type="EMBL" id="JBHSQH010000001">
    <property type="protein sequence ID" value="MFC5971244.1"/>
    <property type="molecule type" value="Genomic_DNA"/>
</dbReference>
<dbReference type="RefSeq" id="WP_247414152.1">
    <property type="nucleotide sequence ID" value="NZ_JALLGW010000001.1"/>
</dbReference>
<evidence type="ECO:0000313" key="2">
    <source>
        <dbReference type="Proteomes" id="UP001596099"/>
    </source>
</evidence>
<protein>
    <recommendedName>
        <fullName evidence="3">Transposase</fullName>
    </recommendedName>
</protein>
<comment type="caution">
    <text evidence="1">The sequence shown here is derived from an EMBL/GenBank/DDBJ whole genome shotgun (WGS) entry which is preliminary data.</text>
</comment>